<reference evidence="2" key="1">
    <citation type="submission" date="2021-02" db="EMBL/GenBank/DDBJ databases">
        <authorList>
            <person name="Dougan E. K."/>
            <person name="Rhodes N."/>
            <person name="Thang M."/>
            <person name="Chan C."/>
        </authorList>
    </citation>
    <scope>NUCLEOTIDE SEQUENCE</scope>
</reference>
<protein>
    <submittedName>
        <fullName evidence="2">AMY1.1 protein</fullName>
    </submittedName>
</protein>
<proteinExistence type="predicted"/>
<evidence type="ECO:0000256" key="1">
    <source>
        <dbReference type="SAM" id="MobiDB-lite"/>
    </source>
</evidence>
<feature type="non-terminal residue" evidence="2">
    <location>
        <position position="1"/>
    </location>
</feature>
<dbReference type="SUPFAM" id="SSF56672">
    <property type="entry name" value="DNA/RNA polymerases"/>
    <property type="match status" value="1"/>
</dbReference>
<dbReference type="InterPro" id="IPR052055">
    <property type="entry name" value="Hepadnavirus_pol/RT"/>
</dbReference>
<dbReference type="OrthoDB" id="447139at2759"/>
<sequence length="1236" mass="138621">MYKRGDVVAVDPNPLPNGHVLMGDKGMIPEGGDVLFVRKVAAAEVSKHRLTDIRLLPISFDAQGVRRKEFSIAVSLMDDDPPQGGGLQLSGPSSALKLLKDMRDQQFTPSTFHEHWLRTSEIPRGDRSTYEHECLSRIMDAMIIVDQLNVPALQSAELIFRRLQVIRQAHRASPSNPDYSSADYYMGWKYKKAAAGIDSELSAYVAGELKTEAAILKESRKAKEEQDARRRGKAKAKAQADGGGAMPEAEVNCMSGVGNSFQGDSHDLAARNRELFPLPLCEEVLNEMYAPSRDGDFCGSGCTASQKAAQHEIFKAVARSSLPSTFLSECGAVQELLHTSLAYDGNEASTTVRPYERGLVSIPSCGHQAVGLSDVLDDSGRDIVEDPSRCMLLNSDEWGEKIESHEGFSPYMDEVLRKDPAQYSVFVKDLADAGMVSFTSEPKDSVTPFFVIKKNKKLRLILDCRGVNRRFRPPPPLALGSGASWSQLSIQKGETLYMAQSDIKDYFYSLWGLRSEQWNGTDRGGLSIDRVLVDNKPAPDLSNGEPVLLPYADNLNVAGIDARKVQIAKDGAVSRLRRLGFLVHEEIDAVDAVDSLGFRIDGKRGLVTPIPERLHRVVVCFRWFARRPRVSTKAVQQLLGHAVHFMMVRRELLSTMRGLYDFVQRMGAGKHRLWSSAAREARWISNLLRVCSTDLTRPWSERVSASDASLSGIAVCLRSASPTQVSVIGRTRENWRFKGVAPESRPRLVLQQAGDPFEDPATVKPQGAYRLDPFELSENFTELPQSFMEPGEWHLAFNQRMQFEEHITLLEGRGIVAAIRHKARCLEAFGKRHLHINDNLGMVLAVDKGRSSSMDILKVCRRLACLIIALGSSLTCRWVPSEWNVADAGSRKWEHLRVQHAAGDLKWAPTSRKRPQAAIRTSLEGPSKEVKAEKRRKFLDQNAMEPRFQGQTRLERAAVTVAVAKDYSERMRQFRAFAKQNHLSLHKTKFDGTLCEYLNHLFEEGCDLGDGSKSLAAVMDAYPSFSQKGSLQRSRRALQGWHKLDPGRTRPPLPWPLVTYLVLTMLKAKQLKSAVAVLLMFVAYLRPGEALSLRNEDLVEPSIVHPHYTLNLHPEERMETSKMGLSNESVMLDSPTVPFLGRMLEKLRGREAGGLLLGLDYHQLRNHWQAALLRIKLANNHAVLYQLRQMDERQIHKRYEAHARINQEFHKLPKQVQQASRQAAENFPQEAQRLFT</sequence>
<dbReference type="AlphaFoldDB" id="A0A812JAR9"/>
<dbReference type="GO" id="GO:0003677">
    <property type="term" value="F:DNA binding"/>
    <property type="evidence" value="ECO:0007669"/>
    <property type="project" value="InterPro"/>
</dbReference>
<dbReference type="PANTHER" id="PTHR33050">
    <property type="entry name" value="REVERSE TRANSCRIPTASE DOMAIN-CONTAINING PROTEIN"/>
    <property type="match status" value="1"/>
</dbReference>
<organism evidence="2 3">
    <name type="scientific">Symbiodinium necroappetens</name>
    <dbReference type="NCBI Taxonomy" id="1628268"/>
    <lineage>
        <taxon>Eukaryota</taxon>
        <taxon>Sar</taxon>
        <taxon>Alveolata</taxon>
        <taxon>Dinophyceae</taxon>
        <taxon>Suessiales</taxon>
        <taxon>Symbiodiniaceae</taxon>
        <taxon>Symbiodinium</taxon>
    </lineage>
</organism>
<dbReference type="InterPro" id="IPR011010">
    <property type="entry name" value="DNA_brk_join_enz"/>
</dbReference>
<accession>A0A812JAR9</accession>
<dbReference type="Proteomes" id="UP000601435">
    <property type="component" value="Unassembled WGS sequence"/>
</dbReference>
<name>A0A812JAR9_9DINO</name>
<gene>
    <name evidence="2" type="primary">AMY1.1</name>
    <name evidence="2" type="ORF">SNEC2469_LOCUS1349</name>
</gene>
<evidence type="ECO:0000313" key="2">
    <source>
        <dbReference type="EMBL" id="CAE7196525.1"/>
    </source>
</evidence>
<dbReference type="EMBL" id="CAJNJA010005696">
    <property type="protein sequence ID" value="CAE7196525.1"/>
    <property type="molecule type" value="Genomic_DNA"/>
</dbReference>
<comment type="caution">
    <text evidence="2">The sequence shown here is derived from an EMBL/GenBank/DDBJ whole genome shotgun (WGS) entry which is preliminary data.</text>
</comment>
<dbReference type="InterPro" id="IPR043502">
    <property type="entry name" value="DNA/RNA_pol_sf"/>
</dbReference>
<dbReference type="PANTHER" id="PTHR33050:SF8">
    <property type="entry name" value="REVERSE TRANSCRIPTASE DOMAIN-CONTAINING PROTEIN"/>
    <property type="match status" value="1"/>
</dbReference>
<feature type="compositionally biased region" description="Basic and acidic residues" evidence="1">
    <location>
        <begin position="219"/>
        <end position="229"/>
    </location>
</feature>
<evidence type="ECO:0000313" key="3">
    <source>
        <dbReference type="Proteomes" id="UP000601435"/>
    </source>
</evidence>
<feature type="region of interest" description="Disordered" evidence="1">
    <location>
        <begin position="219"/>
        <end position="246"/>
    </location>
</feature>
<keyword evidence="3" id="KW-1185">Reference proteome</keyword>
<dbReference type="SUPFAM" id="SSF56349">
    <property type="entry name" value="DNA breaking-rejoining enzymes"/>
    <property type="match status" value="1"/>
</dbReference>